<evidence type="ECO:0000313" key="2">
    <source>
        <dbReference type="EMBL" id="TWW56078.1"/>
    </source>
</evidence>
<comment type="caution">
    <text evidence="2">The sequence shown here is derived from an EMBL/GenBank/DDBJ whole genome shotgun (WGS) entry which is preliminary data.</text>
</comment>
<dbReference type="AlphaFoldDB" id="A0A5C6MNF6"/>
<evidence type="ECO:0000313" key="3">
    <source>
        <dbReference type="Proteomes" id="UP000324091"/>
    </source>
</evidence>
<proteinExistence type="predicted"/>
<name>A0A5C6MNF6_9TELE</name>
<reference evidence="2 3" key="1">
    <citation type="submission" date="2019-04" db="EMBL/GenBank/DDBJ databases">
        <title>Chromosome genome assembly for Takifugu flavidus.</title>
        <authorList>
            <person name="Xiao S."/>
        </authorList>
    </citation>
    <scope>NUCLEOTIDE SEQUENCE [LARGE SCALE GENOMIC DNA]</scope>
    <source>
        <strain evidence="2">HTHZ2018</strain>
        <tissue evidence="2">Muscle</tissue>
    </source>
</reference>
<evidence type="ECO:0000256" key="1">
    <source>
        <dbReference type="SAM" id="MobiDB-lite"/>
    </source>
</evidence>
<dbReference type="EMBL" id="RHFK02000021">
    <property type="protein sequence ID" value="TWW56078.1"/>
    <property type="molecule type" value="Genomic_DNA"/>
</dbReference>
<feature type="region of interest" description="Disordered" evidence="1">
    <location>
        <begin position="1"/>
        <end position="34"/>
    </location>
</feature>
<protein>
    <submittedName>
        <fullName evidence="2">Nucleolar protein 4</fullName>
    </submittedName>
</protein>
<organism evidence="2 3">
    <name type="scientific">Takifugu flavidus</name>
    <name type="common">sansaifugu</name>
    <dbReference type="NCBI Taxonomy" id="433684"/>
    <lineage>
        <taxon>Eukaryota</taxon>
        <taxon>Metazoa</taxon>
        <taxon>Chordata</taxon>
        <taxon>Craniata</taxon>
        <taxon>Vertebrata</taxon>
        <taxon>Euteleostomi</taxon>
        <taxon>Actinopterygii</taxon>
        <taxon>Neopterygii</taxon>
        <taxon>Teleostei</taxon>
        <taxon>Neoteleostei</taxon>
        <taxon>Acanthomorphata</taxon>
        <taxon>Eupercaria</taxon>
        <taxon>Tetraodontiformes</taxon>
        <taxon>Tetradontoidea</taxon>
        <taxon>Tetraodontidae</taxon>
        <taxon>Takifugu</taxon>
    </lineage>
</organism>
<keyword evidence="3" id="KW-1185">Reference proteome</keyword>
<dbReference type="Proteomes" id="UP000324091">
    <property type="component" value="Chromosome 8"/>
</dbReference>
<accession>A0A5C6MNF6</accession>
<sequence>MRRGGGGSSAASSQQQPPDPPPSPGRCRSGGGGAGAEMFGQFQDWCLRTYGDSGKTKTVTRRKYNKILQALLQGDEENSNGLFVHDKGGSINAKFKFWVKSKGFQVGATQESRPGSSDRPVLYVPIKNTQLSNGLMAPSETCGFIQVKIQLDFLQLLRDLEQHVHQGELSPEQRYVSNAGRLSLRLLATSHLQRHFLFASDADTCTSNI</sequence>
<gene>
    <name evidence="2" type="ORF">D4764_08G0000650</name>
</gene>